<comment type="subcellular location">
    <subcellularLocation>
        <location evidence="1">Membrane</location>
        <topology evidence="1">Single-pass membrane protein</topology>
    </subcellularLocation>
</comment>
<evidence type="ECO:0000256" key="6">
    <source>
        <dbReference type="SAM" id="MobiDB-lite"/>
    </source>
</evidence>
<dbReference type="EMBL" id="LR862138">
    <property type="protein sequence ID" value="CAD1817946.1"/>
    <property type="molecule type" value="Genomic_DNA"/>
</dbReference>
<accession>A0A6V7NI47</accession>
<dbReference type="AlphaFoldDB" id="A0A6V7NI47"/>
<gene>
    <name evidence="7" type="ORF">CB5_LOCUS1157</name>
</gene>
<dbReference type="GO" id="GO:0016020">
    <property type="term" value="C:membrane"/>
    <property type="evidence" value="ECO:0007669"/>
    <property type="project" value="UniProtKB-SubCell"/>
</dbReference>
<keyword evidence="4" id="KW-0472">Membrane</keyword>
<evidence type="ECO:0000256" key="4">
    <source>
        <dbReference type="ARBA" id="ARBA00023136"/>
    </source>
</evidence>
<sequence>MVKRDRGLHLPVRIDRAIVPQPPPRSDPPSGDGNGGGEVEAFQRHVAELLLDLAGDDVLSLSWTRKLLDVFLICLEEFRVLLFNSGAQATPLPPPLDRLLADFERGLLRPRGIDRGATVWEMWESWEEVEGEGEKRR</sequence>
<keyword evidence="3" id="KW-1133">Transmembrane helix</keyword>
<proteinExistence type="inferred from homology"/>
<comment type="similarity">
    <text evidence="5">Belongs to the ROH1 family.</text>
</comment>
<dbReference type="Pfam" id="PF05633">
    <property type="entry name" value="ROH1-like"/>
    <property type="match status" value="1"/>
</dbReference>
<feature type="region of interest" description="Disordered" evidence="6">
    <location>
        <begin position="18"/>
        <end position="38"/>
    </location>
</feature>
<dbReference type="PANTHER" id="PTHR31509">
    <property type="entry name" value="BPS1-LIKE PROTEIN"/>
    <property type="match status" value="1"/>
</dbReference>
<dbReference type="InterPro" id="IPR008511">
    <property type="entry name" value="ROH1-like"/>
</dbReference>
<evidence type="ECO:0000256" key="2">
    <source>
        <dbReference type="ARBA" id="ARBA00022692"/>
    </source>
</evidence>
<evidence type="ECO:0000256" key="1">
    <source>
        <dbReference type="ARBA" id="ARBA00004167"/>
    </source>
</evidence>
<keyword evidence="2" id="KW-0812">Transmembrane</keyword>
<protein>
    <submittedName>
        <fullName evidence="7">Uncharacterized protein</fullName>
    </submittedName>
</protein>
<evidence type="ECO:0000256" key="3">
    <source>
        <dbReference type="ARBA" id="ARBA00022989"/>
    </source>
</evidence>
<name>A0A6V7NI47_ANACO</name>
<reference evidence="7" key="1">
    <citation type="submission" date="2020-07" db="EMBL/GenBank/DDBJ databases">
        <authorList>
            <person name="Lin J."/>
        </authorList>
    </citation>
    <scope>NUCLEOTIDE SEQUENCE</scope>
</reference>
<evidence type="ECO:0000313" key="7">
    <source>
        <dbReference type="EMBL" id="CAD1817946.1"/>
    </source>
</evidence>
<evidence type="ECO:0000256" key="5">
    <source>
        <dbReference type="ARBA" id="ARBA00035114"/>
    </source>
</evidence>
<organism evidence="7">
    <name type="scientific">Ananas comosus var. bracteatus</name>
    <name type="common">red pineapple</name>
    <dbReference type="NCBI Taxonomy" id="296719"/>
    <lineage>
        <taxon>Eukaryota</taxon>
        <taxon>Viridiplantae</taxon>
        <taxon>Streptophyta</taxon>
        <taxon>Embryophyta</taxon>
        <taxon>Tracheophyta</taxon>
        <taxon>Spermatophyta</taxon>
        <taxon>Magnoliopsida</taxon>
        <taxon>Liliopsida</taxon>
        <taxon>Poales</taxon>
        <taxon>Bromeliaceae</taxon>
        <taxon>Bromelioideae</taxon>
        <taxon>Ananas</taxon>
    </lineage>
</organism>